<evidence type="ECO:0000259" key="3">
    <source>
        <dbReference type="Pfam" id="PF09990"/>
    </source>
</evidence>
<keyword evidence="2" id="KW-0472">Membrane</keyword>
<feature type="region of interest" description="Disordered" evidence="1">
    <location>
        <begin position="90"/>
        <end position="152"/>
    </location>
</feature>
<feature type="transmembrane region" description="Helical" evidence="2">
    <location>
        <begin position="200"/>
        <end position="223"/>
    </location>
</feature>
<feature type="transmembrane region" description="Helical" evidence="2">
    <location>
        <begin position="243"/>
        <end position="260"/>
    </location>
</feature>
<dbReference type="Proteomes" id="UP000008311">
    <property type="component" value="Unassembled WGS sequence"/>
</dbReference>
<feature type="region of interest" description="Disordered" evidence="1">
    <location>
        <begin position="309"/>
        <end position="346"/>
    </location>
</feature>
<feature type="transmembrane region" description="Helical" evidence="2">
    <location>
        <begin position="272"/>
        <end position="291"/>
    </location>
</feature>
<feature type="region of interest" description="Disordered" evidence="1">
    <location>
        <begin position="1"/>
        <end position="23"/>
    </location>
</feature>
<name>B9TLF2_RICCO</name>
<keyword evidence="5" id="KW-1185">Reference proteome</keyword>
<protein>
    <recommendedName>
        <fullName evidence="3">DUF2231 domain-containing protein</fullName>
    </recommendedName>
</protein>
<dbReference type="Pfam" id="PF09990">
    <property type="entry name" value="DUF2231"/>
    <property type="match status" value="1"/>
</dbReference>
<evidence type="ECO:0000256" key="2">
    <source>
        <dbReference type="SAM" id="Phobius"/>
    </source>
</evidence>
<feature type="compositionally biased region" description="Polar residues" evidence="1">
    <location>
        <begin position="1"/>
        <end position="18"/>
    </location>
</feature>
<sequence>MAGMQHNMTPEQMANMSDKNMPDMKGMDHSNMAGMDHSQMKHDHAMAPMAEMDHSKMTGMEHDTMKSMPDKKSTAQPMKKEAMQEMDHNAMAGHDHGGSDMKAMDHSQMTEAKSDEMPSSDEAAEVDESKPHEHGTNQAAEHAGMAMPSASTPQTSPWQIIPNFHPVVVHFPIALTIIAFLLSLAAYVRPNHPSAVQLAAAGRFTLWIAALGAATAVLFGWLAYNSVNHDDAGHAAMLLHRSWAVPTAIGLILLASWDAWRHRISQLMPVPMLFVLFLLAQSIAVTAWLGGEVVYRHGIGVLSLPASEGAGHSHHHGGTETTAHSHGEKAAEPEAADGHQHDAEEG</sequence>
<feature type="domain" description="DUF2231" evidence="3">
    <location>
        <begin position="164"/>
        <end position="301"/>
    </location>
</feature>
<evidence type="ECO:0000256" key="1">
    <source>
        <dbReference type="SAM" id="MobiDB-lite"/>
    </source>
</evidence>
<evidence type="ECO:0000313" key="4">
    <source>
        <dbReference type="EMBL" id="EEF23312.1"/>
    </source>
</evidence>
<evidence type="ECO:0000313" key="5">
    <source>
        <dbReference type="Proteomes" id="UP000008311"/>
    </source>
</evidence>
<accession>B9TLF2</accession>
<feature type="compositionally biased region" description="Basic and acidic residues" evidence="1">
    <location>
        <begin position="90"/>
        <end position="105"/>
    </location>
</feature>
<feature type="non-terminal residue" evidence="4">
    <location>
        <position position="346"/>
    </location>
</feature>
<keyword evidence="2" id="KW-1133">Transmembrane helix</keyword>
<dbReference type="EMBL" id="EQ986701">
    <property type="protein sequence ID" value="EEF23312.1"/>
    <property type="molecule type" value="Genomic_DNA"/>
</dbReference>
<organism evidence="4 5">
    <name type="scientific">Ricinus communis</name>
    <name type="common">Castor bean</name>
    <dbReference type="NCBI Taxonomy" id="3988"/>
    <lineage>
        <taxon>Eukaryota</taxon>
        <taxon>Viridiplantae</taxon>
        <taxon>Streptophyta</taxon>
        <taxon>Embryophyta</taxon>
        <taxon>Tracheophyta</taxon>
        <taxon>Spermatophyta</taxon>
        <taxon>Magnoliopsida</taxon>
        <taxon>eudicotyledons</taxon>
        <taxon>Gunneridae</taxon>
        <taxon>Pentapetalae</taxon>
        <taxon>rosids</taxon>
        <taxon>fabids</taxon>
        <taxon>Malpighiales</taxon>
        <taxon>Euphorbiaceae</taxon>
        <taxon>Acalyphoideae</taxon>
        <taxon>Acalypheae</taxon>
        <taxon>Ricinus</taxon>
    </lineage>
</organism>
<keyword evidence="2" id="KW-0812">Transmembrane</keyword>
<dbReference type="InterPro" id="IPR019251">
    <property type="entry name" value="DUF2231_TM"/>
</dbReference>
<feature type="transmembrane region" description="Helical" evidence="2">
    <location>
        <begin position="167"/>
        <end position="188"/>
    </location>
</feature>
<reference evidence="5" key="1">
    <citation type="journal article" date="2010" name="Nat. Biotechnol.">
        <title>Draft genome sequence of the oilseed species Ricinus communis.</title>
        <authorList>
            <person name="Chan A.P."/>
            <person name="Crabtree J."/>
            <person name="Zhao Q."/>
            <person name="Lorenzi H."/>
            <person name="Orvis J."/>
            <person name="Puiu D."/>
            <person name="Melake-Berhan A."/>
            <person name="Jones K.M."/>
            <person name="Redman J."/>
            <person name="Chen G."/>
            <person name="Cahoon E.B."/>
            <person name="Gedil M."/>
            <person name="Stanke M."/>
            <person name="Haas B.J."/>
            <person name="Wortman J.R."/>
            <person name="Fraser-Liggett C.M."/>
            <person name="Ravel J."/>
            <person name="Rabinowicz P.D."/>
        </authorList>
    </citation>
    <scope>NUCLEOTIDE SEQUENCE [LARGE SCALE GENOMIC DNA]</scope>
    <source>
        <strain evidence="5">cv. Hale</strain>
    </source>
</reference>
<feature type="compositionally biased region" description="Basic and acidic residues" evidence="1">
    <location>
        <begin position="323"/>
        <end position="346"/>
    </location>
</feature>
<gene>
    <name evidence="4" type="ORF">RCOM_2011350</name>
</gene>
<dbReference type="AlphaFoldDB" id="B9TLF2"/>
<dbReference type="InParanoid" id="B9TLF2"/>
<proteinExistence type="predicted"/>